<dbReference type="CDD" id="cd08865">
    <property type="entry name" value="SRPBCC_10"/>
    <property type="match status" value="1"/>
</dbReference>
<accession>A0A4Q8BCJ1</accession>
<reference evidence="1 2" key="1">
    <citation type="submission" date="2019-02" db="EMBL/GenBank/DDBJ databases">
        <title>Sequencing the genomes of 1000 actinobacteria strains.</title>
        <authorList>
            <person name="Klenk H.-P."/>
        </authorList>
    </citation>
    <scope>NUCLEOTIDE SEQUENCE [LARGE SCALE GENOMIC DNA]</scope>
    <source>
        <strain evidence="1 2">DSM 45612</strain>
    </source>
</reference>
<evidence type="ECO:0000313" key="1">
    <source>
        <dbReference type="EMBL" id="RZU75582.1"/>
    </source>
</evidence>
<keyword evidence="2" id="KW-1185">Reference proteome</keyword>
<dbReference type="Proteomes" id="UP000294114">
    <property type="component" value="Unassembled WGS sequence"/>
</dbReference>
<dbReference type="AlphaFoldDB" id="A0A4Q8BCJ1"/>
<protein>
    <submittedName>
        <fullName evidence="1">Polyketide cyclase/dehydrase/lipid transport protein</fullName>
    </submittedName>
</protein>
<dbReference type="SUPFAM" id="SSF55961">
    <property type="entry name" value="Bet v1-like"/>
    <property type="match status" value="1"/>
</dbReference>
<dbReference type="EMBL" id="SHLD01000001">
    <property type="protein sequence ID" value="RZU75582.1"/>
    <property type="molecule type" value="Genomic_DNA"/>
</dbReference>
<dbReference type="InterPro" id="IPR019587">
    <property type="entry name" value="Polyketide_cyclase/dehydratase"/>
</dbReference>
<dbReference type="OrthoDB" id="2898773at2"/>
<comment type="caution">
    <text evidence="1">The sequence shown here is derived from an EMBL/GenBank/DDBJ whole genome shotgun (WGS) entry which is preliminary data.</text>
</comment>
<dbReference type="RefSeq" id="WP_130335684.1">
    <property type="nucleotide sequence ID" value="NZ_SHLD01000001.1"/>
</dbReference>
<name>A0A4Q8BCJ1_9ACTN</name>
<dbReference type="Pfam" id="PF10604">
    <property type="entry name" value="Polyketide_cyc2"/>
    <property type="match status" value="1"/>
</dbReference>
<dbReference type="InterPro" id="IPR023393">
    <property type="entry name" value="START-like_dom_sf"/>
</dbReference>
<evidence type="ECO:0000313" key="2">
    <source>
        <dbReference type="Proteomes" id="UP000294114"/>
    </source>
</evidence>
<sequence>MPVDVVSEVVIDRPVAEVAAYAGDPSNAPDWYVNIRSVQWLTPPPLRVGSRVAFVAHFLGRRLAYTYEIVELVAGERLVMRTAEGPFPMETTYRWEPVGEGRTRMTLRNRGEPSGFATVAGPVMAAAMRRANRKDLARLKALLEGLGD</sequence>
<organism evidence="1 2">
    <name type="scientific">Micromonospora kangleipakensis</name>
    <dbReference type="NCBI Taxonomy" id="1077942"/>
    <lineage>
        <taxon>Bacteria</taxon>
        <taxon>Bacillati</taxon>
        <taxon>Actinomycetota</taxon>
        <taxon>Actinomycetes</taxon>
        <taxon>Micromonosporales</taxon>
        <taxon>Micromonosporaceae</taxon>
        <taxon>Micromonospora</taxon>
    </lineage>
</organism>
<gene>
    <name evidence="1" type="ORF">EV384_4133</name>
</gene>
<dbReference type="Gene3D" id="3.30.530.20">
    <property type="match status" value="1"/>
</dbReference>
<proteinExistence type="predicted"/>